<dbReference type="Proteomes" id="UP000007796">
    <property type="component" value="Unassembled WGS sequence"/>
</dbReference>
<feature type="region of interest" description="Disordered" evidence="1">
    <location>
        <begin position="287"/>
        <end position="357"/>
    </location>
</feature>
<protein>
    <submittedName>
        <fullName evidence="2">Uncharacterized protein</fullName>
    </submittedName>
</protein>
<evidence type="ECO:0000313" key="2">
    <source>
        <dbReference type="EMBL" id="EFX02047.1"/>
    </source>
</evidence>
<dbReference type="EMBL" id="GL629782">
    <property type="protein sequence ID" value="EFX02047.1"/>
    <property type="molecule type" value="Genomic_DNA"/>
</dbReference>
<dbReference type="InParanoid" id="F0XJF6"/>
<feature type="compositionally biased region" description="Polar residues" evidence="1">
    <location>
        <begin position="296"/>
        <end position="312"/>
    </location>
</feature>
<feature type="region of interest" description="Disordered" evidence="1">
    <location>
        <begin position="103"/>
        <end position="133"/>
    </location>
</feature>
<dbReference type="AlphaFoldDB" id="F0XJF6"/>
<dbReference type="GeneID" id="25975047"/>
<name>F0XJF6_GROCL</name>
<evidence type="ECO:0000313" key="3">
    <source>
        <dbReference type="Proteomes" id="UP000007796"/>
    </source>
</evidence>
<accession>F0XJF6</accession>
<sequence length="357" mass="39501">MNELIWVNVSPRVDRSKVELAETAWHCGAQGKSFDTGIKSEHDSDDTSLIDPAILYPPPPEAEAGNSSEDGTLFHGFLDIENRDYYDDGRLREAGISAALYSSEPAGTAESDYDTPHSLDDDAGNASSAYPSAPLNPTQPQIGLPAVGVQQEHWPYPQPVRPADTLHQYYQDTRLVTRAGQQGRIRRRQRSSVNQNHPPGLLPPWLISSYRSASLTHHKPLTAAWAQHELDLLERTPRSEIDDAFRDQHFPDRTDLAVSAKWLELCRNRQHRQIILWKREAEAEAARPLPVRGPMSPTSPMGSTASTDQQSPPAAGNEPSGEKGSDREEESNEDAKDEDTCPDEVGMDDAPTAEDEL</sequence>
<dbReference type="RefSeq" id="XP_014171529.1">
    <property type="nucleotide sequence ID" value="XM_014316054.1"/>
</dbReference>
<organism evidence="3">
    <name type="scientific">Grosmannia clavigera (strain kw1407 / UAMH 11150)</name>
    <name type="common">Blue stain fungus</name>
    <name type="synonym">Graphiocladiella clavigera</name>
    <dbReference type="NCBI Taxonomy" id="655863"/>
    <lineage>
        <taxon>Eukaryota</taxon>
        <taxon>Fungi</taxon>
        <taxon>Dikarya</taxon>
        <taxon>Ascomycota</taxon>
        <taxon>Pezizomycotina</taxon>
        <taxon>Sordariomycetes</taxon>
        <taxon>Sordariomycetidae</taxon>
        <taxon>Ophiostomatales</taxon>
        <taxon>Ophiostomataceae</taxon>
        <taxon>Leptographium</taxon>
    </lineage>
</organism>
<reference evidence="2 3" key="1">
    <citation type="journal article" date="2011" name="Proc. Natl. Acad. Sci. U.S.A.">
        <title>Genome and transcriptome analyses of the mountain pine beetle-fungal symbiont Grosmannia clavigera, a lodgepole pine pathogen.</title>
        <authorList>
            <person name="DiGuistini S."/>
            <person name="Wang Y."/>
            <person name="Liao N.Y."/>
            <person name="Taylor G."/>
            <person name="Tanguay P."/>
            <person name="Feau N."/>
            <person name="Henrissat B."/>
            <person name="Chan S.K."/>
            <person name="Hesse-Orce U."/>
            <person name="Alamouti S.M."/>
            <person name="Tsui C.K.M."/>
            <person name="Docking R.T."/>
            <person name="Levasseur A."/>
            <person name="Haridas S."/>
            <person name="Robertson G."/>
            <person name="Birol I."/>
            <person name="Holt R.A."/>
            <person name="Marra M.A."/>
            <person name="Hamelin R.C."/>
            <person name="Hirst M."/>
            <person name="Jones S.J.M."/>
            <person name="Bohlmann J."/>
            <person name="Breuil C."/>
        </authorList>
    </citation>
    <scope>NUCLEOTIDE SEQUENCE [LARGE SCALE GENOMIC DNA]</scope>
    <source>
        <strain evidence="3">kw1407 / UAMH 11150</strain>
    </source>
</reference>
<feature type="region of interest" description="Disordered" evidence="1">
    <location>
        <begin position="179"/>
        <end position="200"/>
    </location>
</feature>
<feature type="compositionally biased region" description="Acidic residues" evidence="1">
    <location>
        <begin position="327"/>
        <end position="357"/>
    </location>
</feature>
<evidence type="ECO:0000256" key="1">
    <source>
        <dbReference type="SAM" id="MobiDB-lite"/>
    </source>
</evidence>
<proteinExistence type="predicted"/>
<dbReference type="HOGENOM" id="CLU_776235_0_0_1"/>
<gene>
    <name evidence="2" type="ORF">CMQ_2096</name>
</gene>
<keyword evidence="3" id="KW-1185">Reference proteome</keyword>